<proteinExistence type="predicted"/>
<comment type="caution">
    <text evidence="1">The sequence shown here is derived from an EMBL/GenBank/DDBJ whole genome shotgun (WGS) entry which is preliminary data.</text>
</comment>
<dbReference type="Proteomes" id="UP001354971">
    <property type="component" value="Unassembled WGS sequence"/>
</dbReference>
<reference evidence="1 2" key="1">
    <citation type="submission" date="2024-01" db="EMBL/GenBank/DDBJ databases">
        <title>Hyphobacterium bacterium isolated from marine sediment.</title>
        <authorList>
            <person name="Zhao S."/>
        </authorList>
    </citation>
    <scope>NUCLEOTIDE SEQUENCE [LARGE SCALE GENOMIC DNA]</scope>
    <source>
        <strain evidence="2">HN65</strain>
    </source>
</reference>
<organism evidence="1 2">
    <name type="scientific">Hyphobacterium lacteum</name>
    <dbReference type="NCBI Taxonomy" id="3116575"/>
    <lineage>
        <taxon>Bacteria</taxon>
        <taxon>Pseudomonadati</taxon>
        <taxon>Pseudomonadota</taxon>
        <taxon>Alphaproteobacteria</taxon>
        <taxon>Maricaulales</taxon>
        <taxon>Maricaulaceae</taxon>
        <taxon>Hyphobacterium</taxon>
    </lineage>
</organism>
<evidence type="ECO:0000313" key="2">
    <source>
        <dbReference type="Proteomes" id="UP001354971"/>
    </source>
</evidence>
<sequence>MNIQLPFLSVLQPDTITRSAWVIRIVAADGSETIATEPAELSDLTPNCKLEAQCRISFDGKAVAGECGLGVGSLLQLNGLISTGAGRFGAIRRCLVQKQLETREIFDSRIELKVDVRDLNTRVHFDLELVLLNRSEPSSALAASEKGSRLWSDRYSAALGGARQFPMAVVSFNSEFPKPLERSAPWRLYVAGNPDLDFQSAVTLFLNGDNKELMERVENADDVTLNTIMADAAFLLIQHVARSESDLSSDNPYSLKGVCGAWCQQIFGVTNCSDINDFLDTDPVRARALVAGWAN</sequence>
<accession>A0ABU7LRG5</accession>
<dbReference type="RefSeq" id="WP_330199156.1">
    <property type="nucleotide sequence ID" value="NZ_JAZDRP010000005.1"/>
</dbReference>
<keyword evidence="2" id="KW-1185">Reference proteome</keyword>
<gene>
    <name evidence="1" type="ORF">V0U79_08950</name>
</gene>
<evidence type="ECO:0000313" key="1">
    <source>
        <dbReference type="EMBL" id="MEE2526492.1"/>
    </source>
</evidence>
<name>A0ABU7LRG5_9PROT</name>
<dbReference type="EMBL" id="JAZDRP010000005">
    <property type="protein sequence ID" value="MEE2526492.1"/>
    <property type="molecule type" value="Genomic_DNA"/>
</dbReference>
<protein>
    <submittedName>
        <fullName evidence="1">Uncharacterized protein</fullName>
    </submittedName>
</protein>